<dbReference type="SUPFAM" id="SSF110849">
    <property type="entry name" value="ParB/Sulfiredoxin"/>
    <property type="match status" value="1"/>
</dbReference>
<dbReference type="GO" id="GO:0003677">
    <property type="term" value="F:DNA binding"/>
    <property type="evidence" value="ECO:0007669"/>
    <property type="project" value="InterPro"/>
</dbReference>
<comment type="caution">
    <text evidence="2">The sequence shown here is derived from an EMBL/GenBank/DDBJ whole genome shotgun (WGS) entry which is preliminary data.</text>
</comment>
<proteinExistence type="predicted"/>
<dbReference type="GO" id="GO:0005694">
    <property type="term" value="C:chromosome"/>
    <property type="evidence" value="ECO:0007669"/>
    <property type="project" value="TreeGrafter"/>
</dbReference>
<dbReference type="NCBIfam" id="TIGR00180">
    <property type="entry name" value="parB_part"/>
    <property type="match status" value="1"/>
</dbReference>
<organism evidence="2">
    <name type="scientific">marine sediment metagenome</name>
    <dbReference type="NCBI Taxonomy" id="412755"/>
    <lineage>
        <taxon>unclassified sequences</taxon>
        <taxon>metagenomes</taxon>
        <taxon>ecological metagenomes</taxon>
    </lineage>
</organism>
<dbReference type="InterPro" id="IPR004437">
    <property type="entry name" value="ParB/RepB/Spo0J"/>
</dbReference>
<dbReference type="InterPro" id="IPR003115">
    <property type="entry name" value="ParB_N"/>
</dbReference>
<dbReference type="PANTHER" id="PTHR33375:SF1">
    <property type="entry name" value="CHROMOSOME-PARTITIONING PROTEIN PARB-RELATED"/>
    <property type="match status" value="1"/>
</dbReference>
<dbReference type="SMART" id="SM00470">
    <property type="entry name" value="ParB"/>
    <property type="match status" value="1"/>
</dbReference>
<reference evidence="2" key="1">
    <citation type="journal article" date="2014" name="Front. Microbiol.">
        <title>High frequency of phylogenetically diverse reductive dehalogenase-homologous genes in deep subseafloor sedimentary metagenomes.</title>
        <authorList>
            <person name="Kawai M."/>
            <person name="Futagami T."/>
            <person name="Toyoda A."/>
            <person name="Takaki Y."/>
            <person name="Nishi S."/>
            <person name="Hori S."/>
            <person name="Arai W."/>
            <person name="Tsubouchi T."/>
            <person name="Morono Y."/>
            <person name="Uchiyama I."/>
            <person name="Ito T."/>
            <person name="Fujiyama A."/>
            <person name="Inagaki F."/>
            <person name="Takami H."/>
        </authorList>
    </citation>
    <scope>NUCLEOTIDE SEQUENCE</scope>
    <source>
        <strain evidence="2">Expedition CK06-06</strain>
    </source>
</reference>
<evidence type="ECO:0000259" key="1">
    <source>
        <dbReference type="SMART" id="SM00470"/>
    </source>
</evidence>
<dbReference type="AlphaFoldDB" id="X1CQ66"/>
<accession>X1CQ66</accession>
<dbReference type="PANTHER" id="PTHR33375">
    <property type="entry name" value="CHROMOSOME-PARTITIONING PROTEIN PARB-RELATED"/>
    <property type="match status" value="1"/>
</dbReference>
<dbReference type="GO" id="GO:0007059">
    <property type="term" value="P:chromosome segregation"/>
    <property type="evidence" value="ECO:0007669"/>
    <property type="project" value="TreeGrafter"/>
</dbReference>
<dbReference type="InterPro" id="IPR050336">
    <property type="entry name" value="Chromosome_partition/occlusion"/>
</dbReference>
<gene>
    <name evidence="2" type="ORF">S01H4_61394</name>
</gene>
<dbReference type="InterPro" id="IPR036086">
    <property type="entry name" value="ParB/Sulfiredoxin_sf"/>
</dbReference>
<sequence>MEKDQVFYINPLKIKVREGLERYRRDLGDLKELGKSLKETGQIQPVVINRQHELIVGGRRVAACILQGLEVKAIYKDLVDPVKMRLWEIEENIRRKDLSPAEHALATEEFHLLMQQEHGKSVSGRQGGHTLDDTAKVLNKTRGTVIRELEVAEMVRLFPAP</sequence>
<dbReference type="EMBL" id="BART01036394">
    <property type="protein sequence ID" value="GAH10521.1"/>
    <property type="molecule type" value="Genomic_DNA"/>
</dbReference>
<evidence type="ECO:0000313" key="2">
    <source>
        <dbReference type="EMBL" id="GAH10521.1"/>
    </source>
</evidence>
<dbReference type="Gene3D" id="3.90.1530.10">
    <property type="entry name" value="Conserved hypothetical protein from pyrococcus furiosus pfu- 392566-001, ParB domain"/>
    <property type="match status" value="1"/>
</dbReference>
<name>X1CQ66_9ZZZZ</name>
<protein>
    <recommendedName>
        <fullName evidence="1">ParB-like N-terminal domain-containing protein</fullName>
    </recommendedName>
</protein>
<dbReference type="Pfam" id="PF02195">
    <property type="entry name" value="ParB_N"/>
    <property type="match status" value="1"/>
</dbReference>
<feature type="domain" description="ParB-like N-terminal" evidence="1">
    <location>
        <begin position="7"/>
        <end position="93"/>
    </location>
</feature>